<dbReference type="InterPro" id="IPR006429">
    <property type="entry name" value="Phage_lambda_portal"/>
</dbReference>
<dbReference type="AlphaFoldDB" id="A0A7U3YJH6"/>
<feature type="compositionally biased region" description="Polar residues" evidence="1">
    <location>
        <begin position="494"/>
        <end position="503"/>
    </location>
</feature>
<feature type="region of interest" description="Disordered" evidence="1">
    <location>
        <begin position="494"/>
        <end position="519"/>
    </location>
</feature>
<evidence type="ECO:0000313" key="3">
    <source>
        <dbReference type="Proteomes" id="UP000006365"/>
    </source>
</evidence>
<dbReference type="Proteomes" id="UP000006365">
    <property type="component" value="Chromosome"/>
</dbReference>
<name>A0A7U3YJH6_DESPD</name>
<evidence type="ECO:0000313" key="2">
    <source>
        <dbReference type="EMBL" id="ADW16388.1"/>
    </source>
</evidence>
<dbReference type="GO" id="GO:0005198">
    <property type="term" value="F:structural molecule activity"/>
    <property type="evidence" value="ECO:0007669"/>
    <property type="project" value="InterPro"/>
</dbReference>
<organism evidence="2 3">
    <name type="scientific">Desulfobulbus propionicus (strain ATCC 33891 / DSM 2032 / VKM B-1956 / 1pr3)</name>
    <dbReference type="NCBI Taxonomy" id="577650"/>
    <lineage>
        <taxon>Bacteria</taxon>
        <taxon>Pseudomonadati</taxon>
        <taxon>Thermodesulfobacteriota</taxon>
        <taxon>Desulfobulbia</taxon>
        <taxon>Desulfobulbales</taxon>
        <taxon>Desulfobulbaceae</taxon>
        <taxon>Desulfobulbus</taxon>
    </lineage>
</organism>
<dbReference type="NCBIfam" id="TIGR01539">
    <property type="entry name" value="portal_lambda"/>
    <property type="match status" value="1"/>
</dbReference>
<keyword evidence="3" id="KW-1185">Reference proteome</keyword>
<evidence type="ECO:0000256" key="1">
    <source>
        <dbReference type="SAM" id="MobiDB-lite"/>
    </source>
</evidence>
<dbReference type="GO" id="GO:0019068">
    <property type="term" value="P:virion assembly"/>
    <property type="evidence" value="ECO:0007669"/>
    <property type="project" value="InterPro"/>
</dbReference>
<accession>A0A7U3YJH6</accession>
<proteinExistence type="predicted"/>
<reference evidence="2 3" key="1">
    <citation type="journal article" date="2011" name="Stand. Genomic Sci.">
        <title>Complete genome sequence of Desulfobulbus propionicus type strain (1pr3).</title>
        <authorList>
            <person name="Pagani I."/>
            <person name="Lapidus A."/>
            <person name="Nolan M."/>
            <person name="Lucas S."/>
            <person name="Hammon N."/>
            <person name="Deshpande S."/>
            <person name="Cheng J.F."/>
            <person name="Chertkov O."/>
            <person name="Davenport K."/>
            <person name="Tapia R."/>
            <person name="Han C."/>
            <person name="Goodwin L."/>
            <person name="Pitluck S."/>
            <person name="Liolios K."/>
            <person name="Mavromatis K."/>
            <person name="Ivanova N."/>
            <person name="Mikhailova N."/>
            <person name="Pati A."/>
            <person name="Chen A."/>
            <person name="Palaniappan K."/>
            <person name="Land M."/>
            <person name="Hauser L."/>
            <person name="Chang Y.J."/>
            <person name="Jeffries C.D."/>
            <person name="Detter J.C."/>
            <person name="Brambilla E."/>
            <person name="Kannan K.P."/>
            <person name="Djao O.D."/>
            <person name="Rohde M."/>
            <person name="Pukall R."/>
            <person name="Spring S."/>
            <person name="Goker M."/>
            <person name="Sikorski J."/>
            <person name="Woyke T."/>
            <person name="Bristow J."/>
            <person name="Eisen J.A."/>
            <person name="Markowitz V."/>
            <person name="Hugenholtz P."/>
            <person name="Kyrpides N.C."/>
            <person name="Klenk H.P."/>
        </authorList>
    </citation>
    <scope>NUCLEOTIDE SEQUENCE [LARGE SCALE GENOMIC DNA]</scope>
    <source>
        <strain evidence="3">ATCC 33891 / DSM 2032 / 1pr3</strain>
    </source>
</reference>
<sequence>MLATVERVIDRTVGMLFPGLESRMMEARIRNFSLRMFAAAKESRLLGDWAPVGTDINTLIRTSNPTIRNRTRQLVGDFAYFARAVRVLVDHTIGTGITMQSRVTRGATETGKAKLHTTAIAAIEDAWSRWCDECDAGGKLHYHEIERLWKRQDVVDGESILVLGWDKNPRRFLPLVLQCYEADWLSSEYAATKGENTMIDQGVEFDRITGAVIAYHFRVPDGFSQLTGKQRSVRVPAASVIHGFETLRPGQLRGVSPFTPAVLLADDLQEFLGANIDRAKMAAKWLAFVETADVARWQKGRTTKDTETGHRLTVLDNAIIDFMSPGDKVTINSTDVPGDSFTPFVRFVLQMLAVSVNVPYELISGDATGLNYNTTRTVRNDWQKSLRPMVSRHIRQFSQPIFRAFMDACHLSGRVRMPGYAANPRPWLECLWQPNGVEPLDLLRESRGQIDLKDNYLWSPQEIIAARGRDPEAVLNEHKEWMDMLVKRELPTVTTSKALQTNPAAVAGNPQSDKKQQDE</sequence>
<protein>
    <submittedName>
        <fullName evidence="2">Phage portal protein, lambda family</fullName>
    </submittedName>
</protein>
<gene>
    <name evidence="2" type="ordered locus">Despr_0199</name>
</gene>
<dbReference type="Pfam" id="PF05136">
    <property type="entry name" value="Phage_portal_2"/>
    <property type="match status" value="1"/>
</dbReference>
<dbReference type="EMBL" id="CP002364">
    <property type="protein sequence ID" value="ADW16388.1"/>
    <property type="molecule type" value="Genomic_DNA"/>
</dbReference>
<dbReference type="KEGG" id="dpr:Despr_0199"/>